<dbReference type="PANTHER" id="PTHR36423">
    <property type="entry name" value="AFR070WP"/>
    <property type="match status" value="1"/>
</dbReference>
<evidence type="ECO:0000313" key="1">
    <source>
        <dbReference type="EMBL" id="PMF26089.1"/>
    </source>
</evidence>
<accession>A0A0P6Z0X2</accession>
<dbReference type="Gene3D" id="3.30.70.1240">
    <property type="entry name" value="DOPA-like domains"/>
    <property type="match status" value="1"/>
</dbReference>
<dbReference type="AlphaFoldDB" id="A0A0P6Z0X2"/>
<proteinExistence type="predicted"/>
<dbReference type="Proteomes" id="UP000235405">
    <property type="component" value="Unassembled WGS sequence"/>
</dbReference>
<dbReference type="GO" id="GO:0051213">
    <property type="term" value="F:dioxygenase activity"/>
    <property type="evidence" value="ECO:0007669"/>
    <property type="project" value="UniProtKB-KW"/>
</dbReference>
<comment type="caution">
    <text evidence="1">The sequence shown here is derived from an EMBL/GenBank/DDBJ whole genome shotgun (WGS) entry which is preliminary data.</text>
</comment>
<dbReference type="EMBL" id="MCSW01000104">
    <property type="protein sequence ID" value="PMF26089.1"/>
    <property type="molecule type" value="Genomic_DNA"/>
</dbReference>
<keyword evidence="1" id="KW-0223">Dioxygenase</keyword>
<dbReference type="RefSeq" id="WP_017083404.1">
    <property type="nucleotide sequence ID" value="NZ_CAWMQV010000114.1"/>
</dbReference>
<dbReference type="Pfam" id="PF08883">
    <property type="entry name" value="DOPA_dioxygen"/>
    <property type="match status" value="1"/>
</dbReference>
<gene>
    <name evidence="1" type="ORF">BCV19_25470</name>
</gene>
<keyword evidence="1" id="KW-0560">Oxidoreductase</keyword>
<dbReference type="PIRSF" id="PIRSF028139">
    <property type="entry name" value="DOPA-diox_rel_Mll2280"/>
    <property type="match status" value="1"/>
</dbReference>
<dbReference type="PANTHER" id="PTHR36423:SF2">
    <property type="entry name" value="AFR070WP"/>
    <property type="match status" value="1"/>
</dbReference>
<organism evidence="1 2">
    <name type="scientific">Vibrio splendidus</name>
    <dbReference type="NCBI Taxonomy" id="29497"/>
    <lineage>
        <taxon>Bacteria</taxon>
        <taxon>Pseudomonadati</taxon>
        <taxon>Pseudomonadota</taxon>
        <taxon>Gammaproteobacteria</taxon>
        <taxon>Vibrionales</taxon>
        <taxon>Vibrionaceae</taxon>
        <taxon>Vibrio</taxon>
    </lineage>
</organism>
<evidence type="ECO:0000313" key="2">
    <source>
        <dbReference type="Proteomes" id="UP000235405"/>
    </source>
</evidence>
<dbReference type="SUPFAM" id="SSF143410">
    <property type="entry name" value="DOPA-like"/>
    <property type="match status" value="1"/>
</dbReference>
<sequence length="129" mass="14954">MPSFTPQLPIAYGNHQEAISSPRLKGWHAHIYFNDLTEQTAQRVINDIALEITDLRQGQLHRKLVGPHPCWSCQLYFKPHLLSDVVTWLTFNRKGLTILFHPISGNDLLDHKDRVFWMGDVKDLNLENL</sequence>
<reference evidence="2" key="1">
    <citation type="submission" date="2016-07" db="EMBL/GenBank/DDBJ databases">
        <title>Nontailed viruses are major unrecognized killers of bacteria in the ocean.</title>
        <authorList>
            <person name="Kauffman K."/>
            <person name="Hussain F."/>
            <person name="Yang J."/>
            <person name="Arevalo P."/>
            <person name="Brown J."/>
            <person name="Cutler M."/>
            <person name="Kelly L."/>
            <person name="Polz M.F."/>
        </authorList>
    </citation>
    <scope>NUCLEOTIDE SEQUENCE [LARGE SCALE GENOMIC DNA]</scope>
    <source>
        <strain evidence="2">10N.286.54.F3</strain>
    </source>
</reference>
<protein>
    <submittedName>
        <fullName evidence="1">4,5-dioxygenase</fullName>
    </submittedName>
</protein>
<dbReference type="InterPro" id="IPR014980">
    <property type="entry name" value="DOPA_dioxygen"/>
</dbReference>
<dbReference type="InterPro" id="IPR023389">
    <property type="entry name" value="DOPA-like_sf"/>
</dbReference>
<name>A0A0P6Z0X2_VIBSP</name>